<dbReference type="Gene3D" id="2.180.10.10">
    <property type="entry name" value="RHS repeat-associated core"/>
    <property type="match status" value="3"/>
</dbReference>
<evidence type="ECO:0000313" key="3">
    <source>
        <dbReference type="EMBL" id="URF06933.1"/>
    </source>
</evidence>
<sequence>MSAISELGSLLDVLRTKEIDAVATRPFVGRFHGHDAELAARYGVRRALSGLLWGDIDVLSGDKICLPAHETDFTLPARLPLCWSRFYSGALAVEGALGVGWRVRWEVTLHRQGDRLVYTDEHGRMIDVPDPQLGARVTVLSERLHLACLSDGTMVVADFSPCYRVFEKFDAQGIARLKYIEDYAGERIGCIRDASGRLDRLGSTCGYVLQMHYSGDGRRLSAIESVGSGPAGMLAHYRYDDDGRLARVEDRTGATTRRYGYRGGRMVEQVGALGGVTRYVWEADGDRARVVERSTDAGAREQFTYDTASRTCDVTDVFGHTAHWRYDARGCVVGFRDFDRRQYAFQYSRSHWPVALELPGERRIVLTLDNLSRVVKETDSSGRWRQTHYTFSTLAPLMVKESAGQSWAWVRDDSLQPTQHLTPEGEVTTAYDAHGWIVRRTGPDGATITLERDAAGRVIRQTDAAGRTFDLTYDADSHVAALRDAAGGITRLECNGNGWPLQLTRADGSCERHGWNALGQRTQYVGADGQGRTWERDGRGRVLREINEEGHAIAHAYDAHGRRVRTTSGNGAVQTFEWDAVGRPSRSTDENGVAHAYTYTDRGALAALTASAGGQMRREAFAYDPLGRLVGRDTMHSRYRFDYAADGRLQTVTRTPTAEGEAIGIVETSIRYTHDETGQPLSEEGPHGKLRYGYDDAGRLIGVLLPQQQTIQVTRDDTGAVTLIGIDGQHVAEFAFDAMQREVVRMQGDLLTYTGYDAVGAPLWWRAVLHSETAEREIVAEDLRLWRAVSYGAGGRVVQTIDHRHGTTHLDYDRSGNLLRRVTDDLGIERFSWDGAGTQLDPSRSLVGPQRRDDHRLTEFAGWRYEYDAWGRVVAKSGNRDAIALEWDAEDHLIAVRVRDRLVRYQYDPLGRCIERTVTVRQAPGRALPATPPRVTRFVWHDDTLIQMIEPDRVRTYLHVPTKHGFGGDVPLTCIDQVLDAGGQPGSMRLLHYQTDVAGTAVALTDETGAEVWSGRYTALGRLLAQDGPAATAGQPLRLAGQFADDEIGLHWHGRRVYDPDIGRYLSPDRRGGDGVNPYAYRAPTAKPVPSLHAQGPAMPDDYWTVADSARRHAMASSRAEKEGG</sequence>
<dbReference type="AlphaFoldDB" id="A0AAE9I381"/>
<name>A0AAE9I381_9BURK</name>
<reference evidence="3" key="2">
    <citation type="submission" date="2022-05" db="EMBL/GenBank/DDBJ databases">
        <authorList>
            <person name="Kunte H.-J."/>
        </authorList>
    </citation>
    <scope>NUCLEOTIDE SEQUENCE</scope>
    <source>
        <strain evidence="3">G5</strain>
    </source>
</reference>
<dbReference type="EMBL" id="CP097331">
    <property type="protein sequence ID" value="URF06933.1"/>
    <property type="molecule type" value="Genomic_DNA"/>
</dbReference>
<dbReference type="InterPro" id="IPR031325">
    <property type="entry name" value="RHS_repeat"/>
</dbReference>
<dbReference type="PANTHER" id="PTHR32305">
    <property type="match status" value="1"/>
</dbReference>
<reference evidence="3" key="1">
    <citation type="journal article" date="2022" name="Microbiol. Resour. Announc.">
        <title>Genome Sequence of Cupriavidus campinensis Strain G5, a Member of a Bacterial Consortium Capable of Polyethylene Degradation.</title>
        <authorList>
            <person name="Schneider B."/>
            <person name="Pfeiffer F."/>
            <person name="Dyall-Smith M."/>
            <person name="Kunte H.J."/>
        </authorList>
    </citation>
    <scope>NUCLEOTIDE SEQUENCE</scope>
    <source>
        <strain evidence="3">G5</strain>
    </source>
</reference>
<proteinExistence type="predicted"/>
<gene>
    <name evidence="3" type="ORF">M5D45_28125</name>
</gene>
<dbReference type="NCBIfam" id="TIGR01643">
    <property type="entry name" value="YD_repeat_2x"/>
    <property type="match status" value="6"/>
</dbReference>
<organism evidence="3 4">
    <name type="scientific">Cupriavidus campinensis</name>
    <dbReference type="NCBI Taxonomy" id="151783"/>
    <lineage>
        <taxon>Bacteria</taxon>
        <taxon>Pseudomonadati</taxon>
        <taxon>Pseudomonadota</taxon>
        <taxon>Betaproteobacteria</taxon>
        <taxon>Burkholderiales</taxon>
        <taxon>Burkholderiaceae</taxon>
        <taxon>Cupriavidus</taxon>
    </lineage>
</organism>
<dbReference type="KEGG" id="ccam:M5D45_28125"/>
<dbReference type="PANTHER" id="PTHR32305:SF15">
    <property type="entry name" value="PROTEIN RHSA-RELATED"/>
    <property type="match status" value="1"/>
</dbReference>
<dbReference type="NCBIfam" id="TIGR03696">
    <property type="entry name" value="Rhs_assc_core"/>
    <property type="match status" value="1"/>
</dbReference>
<feature type="domain" description="RHS protein conserved region" evidence="1">
    <location>
        <begin position="992"/>
        <end position="1026"/>
    </location>
</feature>
<dbReference type="SUPFAM" id="SSF63829">
    <property type="entry name" value="Calcium-dependent phosphotriesterase"/>
    <property type="match status" value="1"/>
</dbReference>
<dbReference type="InterPro" id="IPR001826">
    <property type="entry name" value="RHS"/>
</dbReference>
<evidence type="ECO:0000259" key="1">
    <source>
        <dbReference type="Pfam" id="PF03527"/>
    </source>
</evidence>
<evidence type="ECO:0000259" key="2">
    <source>
        <dbReference type="Pfam" id="PF20148"/>
    </source>
</evidence>
<feature type="domain" description="DUF6531" evidence="2">
    <location>
        <begin position="56"/>
        <end position="126"/>
    </location>
</feature>
<accession>A0AAE9I381</accession>
<dbReference type="InterPro" id="IPR022385">
    <property type="entry name" value="Rhs_assc_core"/>
</dbReference>
<dbReference type="Pfam" id="PF05593">
    <property type="entry name" value="RHS_repeat"/>
    <property type="match status" value="2"/>
</dbReference>
<evidence type="ECO:0000313" key="4">
    <source>
        <dbReference type="Proteomes" id="UP001056132"/>
    </source>
</evidence>
<dbReference type="Pfam" id="PF20148">
    <property type="entry name" value="DUF6531"/>
    <property type="match status" value="1"/>
</dbReference>
<dbReference type="InterPro" id="IPR050708">
    <property type="entry name" value="T6SS_VgrG/RHS"/>
</dbReference>
<protein>
    <submittedName>
        <fullName evidence="3">DUF6531 domain-containing protein</fullName>
    </submittedName>
</protein>
<dbReference type="Pfam" id="PF03527">
    <property type="entry name" value="RHS"/>
    <property type="match status" value="1"/>
</dbReference>
<dbReference type="InterPro" id="IPR045351">
    <property type="entry name" value="DUF6531"/>
</dbReference>
<dbReference type="InterPro" id="IPR006530">
    <property type="entry name" value="YD"/>
</dbReference>
<dbReference type="RefSeq" id="WP_250025654.1">
    <property type="nucleotide sequence ID" value="NZ_CP097331.1"/>
</dbReference>
<dbReference type="Proteomes" id="UP001056132">
    <property type="component" value="Chromosome 2"/>
</dbReference>